<proteinExistence type="predicted"/>
<name>A0A9D1FYZ8_9FIRM</name>
<keyword evidence="1" id="KW-0808">Transferase</keyword>
<dbReference type="InterPro" id="IPR002123">
    <property type="entry name" value="Plipid/glycerol_acylTrfase"/>
</dbReference>
<dbReference type="AlphaFoldDB" id="A0A9D1FYZ8"/>
<sequence>MTGVYRCIQGILRFLFALLFPIRVEGLENFPQSGAVMLCCNHISLRDPVLLIAICPRTIRFMAKAELFRCKPFGWLLRQMGAFAVKRGESDLGSVRAALDVLREGSVMGIFPQGHRDTGDADRALKNGAAMIALRSGATVLPAHVEGPYRLFHPIHVCFHPPVDLADLRRGANSLALAEATERIAEGIWKDT</sequence>
<dbReference type="Proteomes" id="UP000824140">
    <property type="component" value="Unassembled WGS sequence"/>
</dbReference>
<comment type="caution">
    <text evidence="4">The sequence shown here is derived from an EMBL/GenBank/DDBJ whole genome shotgun (WGS) entry which is preliminary data.</text>
</comment>
<dbReference type="GO" id="GO:0003841">
    <property type="term" value="F:1-acylglycerol-3-phosphate O-acyltransferase activity"/>
    <property type="evidence" value="ECO:0007669"/>
    <property type="project" value="TreeGrafter"/>
</dbReference>
<evidence type="ECO:0000313" key="5">
    <source>
        <dbReference type="Proteomes" id="UP000824140"/>
    </source>
</evidence>
<reference evidence="4" key="2">
    <citation type="journal article" date="2021" name="PeerJ">
        <title>Extensive microbial diversity within the chicken gut microbiome revealed by metagenomics and culture.</title>
        <authorList>
            <person name="Gilroy R."/>
            <person name="Ravi A."/>
            <person name="Getino M."/>
            <person name="Pursley I."/>
            <person name="Horton D.L."/>
            <person name="Alikhan N.F."/>
            <person name="Baker D."/>
            <person name="Gharbi K."/>
            <person name="Hall N."/>
            <person name="Watson M."/>
            <person name="Adriaenssens E.M."/>
            <person name="Foster-Nyarko E."/>
            <person name="Jarju S."/>
            <person name="Secka A."/>
            <person name="Antonio M."/>
            <person name="Oren A."/>
            <person name="Chaudhuri R.R."/>
            <person name="La Ragione R."/>
            <person name="Hildebrand F."/>
            <person name="Pallen M.J."/>
        </authorList>
    </citation>
    <scope>NUCLEOTIDE SEQUENCE</scope>
    <source>
        <strain evidence="4">13766</strain>
    </source>
</reference>
<dbReference type="SMART" id="SM00563">
    <property type="entry name" value="PlsC"/>
    <property type="match status" value="1"/>
</dbReference>
<dbReference type="PANTHER" id="PTHR10434">
    <property type="entry name" value="1-ACYL-SN-GLYCEROL-3-PHOSPHATE ACYLTRANSFERASE"/>
    <property type="match status" value="1"/>
</dbReference>
<reference evidence="4" key="1">
    <citation type="submission" date="2020-10" db="EMBL/GenBank/DDBJ databases">
        <authorList>
            <person name="Gilroy R."/>
        </authorList>
    </citation>
    <scope>NUCLEOTIDE SEQUENCE</scope>
    <source>
        <strain evidence="4">13766</strain>
    </source>
</reference>
<gene>
    <name evidence="4" type="ORF">IAA84_00630</name>
</gene>
<evidence type="ECO:0000256" key="1">
    <source>
        <dbReference type="ARBA" id="ARBA00022679"/>
    </source>
</evidence>
<evidence type="ECO:0000259" key="3">
    <source>
        <dbReference type="SMART" id="SM00563"/>
    </source>
</evidence>
<dbReference type="PANTHER" id="PTHR10434:SF11">
    <property type="entry name" value="1-ACYL-SN-GLYCEROL-3-PHOSPHATE ACYLTRANSFERASE"/>
    <property type="match status" value="1"/>
</dbReference>
<dbReference type="SUPFAM" id="SSF69593">
    <property type="entry name" value="Glycerol-3-phosphate (1)-acyltransferase"/>
    <property type="match status" value="1"/>
</dbReference>
<evidence type="ECO:0000256" key="2">
    <source>
        <dbReference type="ARBA" id="ARBA00023315"/>
    </source>
</evidence>
<organism evidence="4 5">
    <name type="scientific">Candidatus Alectryocaccomicrobium excrementavium</name>
    <dbReference type="NCBI Taxonomy" id="2840668"/>
    <lineage>
        <taxon>Bacteria</taxon>
        <taxon>Bacillati</taxon>
        <taxon>Bacillota</taxon>
        <taxon>Clostridia</taxon>
        <taxon>Candidatus Alectryocaccomicrobium</taxon>
    </lineage>
</organism>
<accession>A0A9D1FYZ8</accession>
<dbReference type="CDD" id="cd07989">
    <property type="entry name" value="LPLAT_AGPAT-like"/>
    <property type="match status" value="1"/>
</dbReference>
<evidence type="ECO:0000313" key="4">
    <source>
        <dbReference type="EMBL" id="HIS91505.1"/>
    </source>
</evidence>
<feature type="domain" description="Phospholipid/glycerol acyltransferase" evidence="3">
    <location>
        <begin position="36"/>
        <end position="148"/>
    </location>
</feature>
<keyword evidence="2 4" id="KW-0012">Acyltransferase</keyword>
<dbReference type="GO" id="GO:0006654">
    <property type="term" value="P:phosphatidic acid biosynthetic process"/>
    <property type="evidence" value="ECO:0007669"/>
    <property type="project" value="TreeGrafter"/>
</dbReference>
<protein>
    <submittedName>
        <fullName evidence="4">1-acyl-sn-glycerol-3-phosphate acyltransferase</fullName>
    </submittedName>
</protein>
<dbReference type="Pfam" id="PF01553">
    <property type="entry name" value="Acyltransferase"/>
    <property type="match status" value="1"/>
</dbReference>
<dbReference type="EMBL" id="DVJN01000012">
    <property type="protein sequence ID" value="HIS91505.1"/>
    <property type="molecule type" value="Genomic_DNA"/>
</dbReference>